<proteinExistence type="predicted"/>
<comment type="caution">
    <text evidence="2">The sequence shown here is derived from an EMBL/GenBank/DDBJ whole genome shotgun (WGS) entry which is preliminary data.</text>
</comment>
<name>A0A853ZQE1_9PSED</name>
<dbReference type="Proteomes" id="UP000185990">
    <property type="component" value="Unassembled WGS sequence"/>
</dbReference>
<keyword evidence="1" id="KW-1133">Transmembrane helix</keyword>
<keyword evidence="1" id="KW-0472">Membrane</keyword>
<keyword evidence="1" id="KW-0812">Transmembrane</keyword>
<organism evidence="2 3">
    <name type="scientific">Pseudomonas versuta</name>
    <dbReference type="NCBI Taxonomy" id="1788301"/>
    <lineage>
        <taxon>Bacteria</taxon>
        <taxon>Pseudomonadati</taxon>
        <taxon>Pseudomonadota</taxon>
        <taxon>Gammaproteobacteria</taxon>
        <taxon>Pseudomonadales</taxon>
        <taxon>Pseudomonadaceae</taxon>
        <taxon>Pseudomonas</taxon>
    </lineage>
</organism>
<evidence type="ECO:0000256" key="1">
    <source>
        <dbReference type="SAM" id="Phobius"/>
    </source>
</evidence>
<sequence length="109" mass="11989">MPHMPDKPDTWVIVLAWLSQHSPTIYAGSLSFVMALLRIVYGGGTRRQALLEATICTLLTISLISVLEYFGLPSSLATPAGIWIGFLGVKKIANLADRFADFKLPRRSD</sequence>
<gene>
    <name evidence="2" type="ORF">BOH74_20765</name>
</gene>
<feature type="transmembrane region" description="Helical" evidence="1">
    <location>
        <begin position="49"/>
        <end position="70"/>
    </location>
</feature>
<accession>A0A853ZQE1</accession>
<dbReference type="EMBL" id="MPJD01000040">
    <property type="protein sequence ID" value="OKA18141.1"/>
    <property type="molecule type" value="Genomic_DNA"/>
</dbReference>
<feature type="transmembrane region" description="Helical" evidence="1">
    <location>
        <begin position="12"/>
        <end position="37"/>
    </location>
</feature>
<dbReference type="RefSeq" id="WP_073510545.1">
    <property type="nucleotide sequence ID" value="NZ_MPJD01000040.1"/>
</dbReference>
<dbReference type="AlphaFoldDB" id="A0A853ZQE1"/>
<dbReference type="Pfam" id="PF05106">
    <property type="entry name" value="Phage_holin_3_1"/>
    <property type="match status" value="1"/>
</dbReference>
<evidence type="ECO:0000313" key="2">
    <source>
        <dbReference type="EMBL" id="OKA18141.1"/>
    </source>
</evidence>
<reference evidence="2 3" key="1">
    <citation type="submission" date="2016-11" db="EMBL/GenBank/DDBJ databases">
        <title>Draft genome of Pseudomonas versuta A4R1.12.</title>
        <authorList>
            <person name="See-Too W.-S."/>
        </authorList>
    </citation>
    <scope>NUCLEOTIDE SEQUENCE [LARGE SCALE GENOMIC DNA]</scope>
    <source>
        <strain evidence="2 3">A4R1.12</strain>
    </source>
</reference>
<dbReference type="NCBIfam" id="TIGR01594">
    <property type="entry name" value="holin_lambda"/>
    <property type="match status" value="1"/>
</dbReference>
<dbReference type="InterPro" id="IPR006481">
    <property type="entry name" value="Phage_lambda_GpS_holin"/>
</dbReference>
<evidence type="ECO:0000313" key="3">
    <source>
        <dbReference type="Proteomes" id="UP000185990"/>
    </source>
</evidence>
<protein>
    <submittedName>
        <fullName evidence="2">Phage holin, lambda family</fullName>
    </submittedName>
</protein>